<keyword evidence="2" id="KW-0540">Nuclease</keyword>
<dbReference type="EMBL" id="PTIZ01000002">
    <property type="protein sequence ID" value="PPK77426.1"/>
    <property type="molecule type" value="Genomic_DNA"/>
</dbReference>
<dbReference type="Proteomes" id="UP000240010">
    <property type="component" value="Unassembled WGS sequence"/>
</dbReference>
<evidence type="ECO:0000313" key="2">
    <source>
        <dbReference type="EMBL" id="PPK77426.1"/>
    </source>
</evidence>
<keyword evidence="2" id="KW-0255">Endonuclease</keyword>
<dbReference type="SMART" id="SM00507">
    <property type="entry name" value="HNHc"/>
    <property type="match status" value="1"/>
</dbReference>
<sequence>MPFPREVRDIALVKSHRRCCVCHEFGGRNVNVHHIIQEADGGVNALENAICLCLRCHAEAGHFNSRHPLGTKYSPRELKAHRDQWWEHCLSHPEEPLGLFLDVRFKAISRTAEIHRYRLIATYTNTMNEAQDSWKLKICFPAFVPLSADDYDRDEIRIEGKAYVQLESSSNDRIFPGESVDIVPLKTHFIEYEVNDSVYDQLREQHKVSWKLYTSNAQVIEGDKPLSELQEF</sequence>
<protein>
    <submittedName>
        <fullName evidence="2">HNH endonuclease</fullName>
    </submittedName>
</protein>
<dbReference type="Pfam" id="PF01844">
    <property type="entry name" value="HNH"/>
    <property type="match status" value="1"/>
</dbReference>
<evidence type="ECO:0000313" key="3">
    <source>
        <dbReference type="Proteomes" id="UP000240010"/>
    </source>
</evidence>
<dbReference type="GO" id="GO:0004519">
    <property type="term" value="F:endonuclease activity"/>
    <property type="evidence" value="ECO:0007669"/>
    <property type="project" value="UniProtKB-KW"/>
</dbReference>
<name>A0A2S6HIZ6_9GAMM</name>
<accession>A0A2S6HIZ6</accession>
<dbReference type="CDD" id="cd00085">
    <property type="entry name" value="HNHc"/>
    <property type="match status" value="1"/>
</dbReference>
<proteinExistence type="predicted"/>
<organism evidence="2 3">
    <name type="scientific">Methylobacter tundripaludum</name>
    <dbReference type="NCBI Taxonomy" id="173365"/>
    <lineage>
        <taxon>Bacteria</taxon>
        <taxon>Pseudomonadati</taxon>
        <taxon>Pseudomonadota</taxon>
        <taxon>Gammaproteobacteria</taxon>
        <taxon>Methylococcales</taxon>
        <taxon>Methylococcaceae</taxon>
        <taxon>Methylobacter</taxon>
    </lineage>
</organism>
<keyword evidence="2" id="KW-0378">Hydrolase</keyword>
<comment type="caution">
    <text evidence="2">The sequence shown here is derived from an EMBL/GenBank/DDBJ whole genome shotgun (WGS) entry which is preliminary data.</text>
</comment>
<feature type="domain" description="HNH nuclease" evidence="1">
    <location>
        <begin position="9"/>
        <end position="58"/>
    </location>
</feature>
<evidence type="ECO:0000259" key="1">
    <source>
        <dbReference type="SMART" id="SM00507"/>
    </source>
</evidence>
<dbReference type="GO" id="GO:0003676">
    <property type="term" value="F:nucleic acid binding"/>
    <property type="evidence" value="ECO:0007669"/>
    <property type="project" value="InterPro"/>
</dbReference>
<dbReference type="RefSeq" id="WP_258075983.1">
    <property type="nucleotide sequence ID" value="NZ_PTIZ01000002.1"/>
</dbReference>
<dbReference type="GO" id="GO:0008270">
    <property type="term" value="F:zinc ion binding"/>
    <property type="evidence" value="ECO:0007669"/>
    <property type="project" value="InterPro"/>
</dbReference>
<dbReference type="InterPro" id="IPR002711">
    <property type="entry name" value="HNH"/>
</dbReference>
<dbReference type="Gene3D" id="1.10.30.50">
    <property type="match status" value="1"/>
</dbReference>
<dbReference type="AlphaFoldDB" id="A0A2S6HIZ6"/>
<gene>
    <name evidence="2" type="ORF">B0F87_102539</name>
</gene>
<dbReference type="InterPro" id="IPR003615">
    <property type="entry name" value="HNH_nuc"/>
</dbReference>
<reference evidence="2 3" key="1">
    <citation type="submission" date="2018-02" db="EMBL/GenBank/DDBJ databases">
        <title>Subsurface microbial communities from deep shales in Ohio and West Virginia, USA.</title>
        <authorList>
            <person name="Wrighton K."/>
        </authorList>
    </citation>
    <scope>NUCLEOTIDE SEQUENCE [LARGE SCALE GENOMIC DNA]</scope>
    <source>
        <strain evidence="2 3">OWC-DMM</strain>
    </source>
</reference>